<dbReference type="EMBL" id="BSOG01000001">
    <property type="protein sequence ID" value="GLR11335.1"/>
    <property type="molecule type" value="Genomic_DNA"/>
</dbReference>
<evidence type="ECO:0000256" key="2">
    <source>
        <dbReference type="ARBA" id="ARBA00006966"/>
    </source>
</evidence>
<comment type="caution">
    <text evidence="6">The sequence shown here is derived from an EMBL/GenBank/DDBJ whole genome shotgun (WGS) entry which is preliminary data.</text>
</comment>
<dbReference type="Gene3D" id="3.40.640.10">
    <property type="entry name" value="Type I PLP-dependent aspartate aminotransferase-like (Major domain)"/>
    <property type="match status" value="1"/>
</dbReference>
<evidence type="ECO:0000259" key="5">
    <source>
        <dbReference type="Pfam" id="PF01212"/>
    </source>
</evidence>
<dbReference type="InterPro" id="IPR001597">
    <property type="entry name" value="ArAA_b-elim_lyase/Thr_aldolase"/>
</dbReference>
<dbReference type="PANTHER" id="PTHR48097:SF9">
    <property type="entry name" value="L-THREONINE ALDOLASE"/>
    <property type="match status" value="1"/>
</dbReference>
<evidence type="ECO:0000256" key="1">
    <source>
        <dbReference type="ARBA" id="ARBA00001933"/>
    </source>
</evidence>
<evidence type="ECO:0000256" key="4">
    <source>
        <dbReference type="ARBA" id="ARBA00022898"/>
    </source>
</evidence>
<name>A0ABQ5YDB8_9NEIS</name>
<comment type="subunit">
    <text evidence="3">Homotetramer.</text>
</comment>
<proteinExistence type="inferred from homology"/>
<keyword evidence="7" id="KW-1185">Reference proteome</keyword>
<dbReference type="Proteomes" id="UP001156706">
    <property type="component" value="Unassembled WGS sequence"/>
</dbReference>
<evidence type="ECO:0000256" key="3">
    <source>
        <dbReference type="ARBA" id="ARBA00011881"/>
    </source>
</evidence>
<gene>
    <name evidence="6" type="ORF">GCM10007907_01250</name>
</gene>
<sequence>MPLTPDERKLLQQQCRHHINGFHSPSPAEQFRALADWCETHQVEHDNYGSGELIERFEQKIAGLLGKPAAVFMPSGVMAQLIAAQIWAEQAGLPRIGLHPTSHLALHEEQAHAALLRLHAVPVGDRLRPMTATDLADVKQALACLLVELPIREAGGQLPAWDELMALQALARQRQLPLHMDGARLWESRAYYGKSYADIAAGFDSVYVSTYKGLGGIAGAVLAGDAGFVAQARLWQRRLGGTLMHQSPMIASAAMQLDARLSLMDALYQRTCSLAHGLAGLPGLRVNPATPHTNMLHLYFDAEPEVLLDRRDAIAKDSGIWLINRMRPTDVPGWSYTELYVGDRLLEIDNAILIPLFAQLAQG</sequence>
<accession>A0ABQ5YDB8</accession>
<evidence type="ECO:0000313" key="7">
    <source>
        <dbReference type="Proteomes" id="UP001156706"/>
    </source>
</evidence>
<dbReference type="Gene3D" id="3.90.1150.10">
    <property type="entry name" value="Aspartate Aminotransferase, domain 1"/>
    <property type="match status" value="1"/>
</dbReference>
<comment type="similarity">
    <text evidence="2">Belongs to the threonine aldolase family.</text>
</comment>
<feature type="domain" description="Aromatic amino acid beta-eliminating lyase/threonine aldolase" evidence="5">
    <location>
        <begin position="40"/>
        <end position="298"/>
    </location>
</feature>
<dbReference type="InterPro" id="IPR015422">
    <property type="entry name" value="PyrdxlP-dep_Trfase_small"/>
</dbReference>
<organism evidence="6 7">
    <name type="scientific">Chitinimonas prasina</name>
    <dbReference type="NCBI Taxonomy" id="1434937"/>
    <lineage>
        <taxon>Bacteria</taxon>
        <taxon>Pseudomonadati</taxon>
        <taxon>Pseudomonadota</taxon>
        <taxon>Betaproteobacteria</taxon>
        <taxon>Neisseriales</taxon>
        <taxon>Chitinibacteraceae</taxon>
        <taxon>Chitinimonas</taxon>
    </lineage>
</organism>
<dbReference type="Pfam" id="PF01212">
    <property type="entry name" value="Beta_elim_lyase"/>
    <property type="match status" value="1"/>
</dbReference>
<dbReference type="SUPFAM" id="SSF53383">
    <property type="entry name" value="PLP-dependent transferases"/>
    <property type="match status" value="1"/>
</dbReference>
<dbReference type="InterPro" id="IPR015421">
    <property type="entry name" value="PyrdxlP-dep_Trfase_major"/>
</dbReference>
<keyword evidence="4" id="KW-0663">Pyridoxal phosphate</keyword>
<reference evidence="7" key="1">
    <citation type="journal article" date="2019" name="Int. J. Syst. Evol. Microbiol.">
        <title>The Global Catalogue of Microorganisms (GCM) 10K type strain sequencing project: providing services to taxonomists for standard genome sequencing and annotation.</title>
        <authorList>
            <consortium name="The Broad Institute Genomics Platform"/>
            <consortium name="The Broad Institute Genome Sequencing Center for Infectious Disease"/>
            <person name="Wu L."/>
            <person name="Ma J."/>
        </authorList>
    </citation>
    <scope>NUCLEOTIDE SEQUENCE [LARGE SCALE GENOMIC DNA]</scope>
    <source>
        <strain evidence="7">NBRC 110044</strain>
    </source>
</reference>
<protein>
    <submittedName>
        <fullName evidence="6">Threonine aldolase</fullName>
    </submittedName>
</protein>
<dbReference type="PANTHER" id="PTHR48097">
    <property type="entry name" value="L-THREONINE ALDOLASE-RELATED"/>
    <property type="match status" value="1"/>
</dbReference>
<dbReference type="RefSeq" id="WP_284194498.1">
    <property type="nucleotide sequence ID" value="NZ_BSOG01000001.1"/>
</dbReference>
<evidence type="ECO:0000313" key="6">
    <source>
        <dbReference type="EMBL" id="GLR11335.1"/>
    </source>
</evidence>
<dbReference type="InterPro" id="IPR015424">
    <property type="entry name" value="PyrdxlP-dep_Trfase"/>
</dbReference>
<comment type="cofactor">
    <cofactor evidence="1">
        <name>pyridoxal 5'-phosphate</name>
        <dbReference type="ChEBI" id="CHEBI:597326"/>
    </cofactor>
</comment>